<feature type="region of interest" description="Disordered" evidence="1">
    <location>
        <begin position="1"/>
        <end position="38"/>
    </location>
</feature>
<evidence type="ECO:0000313" key="2">
    <source>
        <dbReference type="EMBL" id="VIP00786.1"/>
    </source>
</evidence>
<protein>
    <submittedName>
        <fullName evidence="2">Uncharacterized protein</fullName>
    </submittedName>
</protein>
<evidence type="ECO:0000256" key="1">
    <source>
        <dbReference type="SAM" id="MobiDB-lite"/>
    </source>
</evidence>
<name>A0A6C2YH23_9BACT</name>
<dbReference type="AlphaFoldDB" id="A0A6C2YH23"/>
<sequence length="79" mass="8930">MTGCERTPTKLPERRTRSGWKGKAEDAAGTGVDTDAGGRKWPLSFNVIEIRHYRHTSARAVYAWMNPTTRGDFRCICDD</sequence>
<dbReference type="EMBL" id="LR586016">
    <property type="protein sequence ID" value="VIP00786.1"/>
    <property type="molecule type" value="Genomic_DNA"/>
</dbReference>
<organism evidence="2">
    <name type="scientific">Tuwongella immobilis</name>
    <dbReference type="NCBI Taxonomy" id="692036"/>
    <lineage>
        <taxon>Bacteria</taxon>
        <taxon>Pseudomonadati</taxon>
        <taxon>Planctomycetota</taxon>
        <taxon>Planctomycetia</taxon>
        <taxon>Gemmatales</taxon>
        <taxon>Gemmataceae</taxon>
        <taxon>Tuwongella</taxon>
    </lineage>
</organism>
<proteinExistence type="predicted"/>
<reference evidence="2" key="1">
    <citation type="submission" date="2019-04" db="EMBL/GenBank/DDBJ databases">
        <authorList>
            <consortium name="Science for Life Laboratories"/>
        </authorList>
    </citation>
    <scope>NUCLEOTIDE SEQUENCE</scope>
    <source>
        <strain evidence="2">MBLW1</strain>
    </source>
</reference>
<accession>A0A6C2YH23</accession>
<evidence type="ECO:0000313" key="3">
    <source>
        <dbReference type="Proteomes" id="UP000464378"/>
    </source>
</evidence>
<gene>
    <name evidence="2" type="ORF">GMBLW1_31740</name>
</gene>
<dbReference type="KEGG" id="tim:GMBLW1_31740"/>
<dbReference type="Proteomes" id="UP000464378">
    <property type="component" value="Chromosome"/>
</dbReference>
<dbReference type="EMBL" id="LR593887">
    <property type="protein sequence ID" value="VTR96990.1"/>
    <property type="molecule type" value="Genomic_DNA"/>
</dbReference>
<keyword evidence="3" id="KW-1185">Reference proteome</keyword>
<feature type="compositionally biased region" description="Basic and acidic residues" evidence="1">
    <location>
        <begin position="7"/>
        <end position="26"/>
    </location>
</feature>
<dbReference type="InParanoid" id="A0A6C2YH23"/>